<dbReference type="OrthoDB" id="361532at2759"/>
<sequence length="231" mass="24903">MSLFKQNGSASTQVLIIDGETESQGRNAKEHLPHLSLNAPVFLGEYHSQAGEFGAGLSQVKAIENGNYLQRSFSLESSRVTPRSERISCSSTVTAGGQYTPFPGFQIPNETVIPKEYSARKGNTGISAQEAIPVLPRSVAIICLILNILIPGSGTVISGLIAFFLTRRDLPLMSRTSILCVNCFVGVMQLSTIVFLMIGWIWSIAWGCAFVGLSERYGKDGEKVDGGEQVA</sequence>
<organism evidence="6 7">
    <name type="scientific">Desmophyllum pertusum</name>
    <dbReference type="NCBI Taxonomy" id="174260"/>
    <lineage>
        <taxon>Eukaryota</taxon>
        <taxon>Metazoa</taxon>
        <taxon>Cnidaria</taxon>
        <taxon>Anthozoa</taxon>
        <taxon>Hexacorallia</taxon>
        <taxon>Scleractinia</taxon>
        <taxon>Caryophylliina</taxon>
        <taxon>Caryophylliidae</taxon>
        <taxon>Desmophyllum</taxon>
    </lineage>
</organism>
<dbReference type="InterPro" id="IPR026673">
    <property type="entry name" value="SPEC3/Stum"/>
</dbReference>
<comment type="subcellular location">
    <subcellularLocation>
        <location evidence="1">Membrane</location>
        <topology evidence="1">Multi-pass membrane protein</topology>
    </subcellularLocation>
</comment>
<keyword evidence="7" id="KW-1185">Reference proteome</keyword>
<evidence type="ECO:0000256" key="2">
    <source>
        <dbReference type="ARBA" id="ARBA00022692"/>
    </source>
</evidence>
<dbReference type="GO" id="GO:0016020">
    <property type="term" value="C:membrane"/>
    <property type="evidence" value="ECO:0007669"/>
    <property type="project" value="UniProtKB-SubCell"/>
</dbReference>
<proteinExistence type="predicted"/>
<dbReference type="Proteomes" id="UP001163046">
    <property type="component" value="Unassembled WGS sequence"/>
</dbReference>
<accession>A0A9X0CMJ6</accession>
<keyword evidence="4 5" id="KW-0472">Membrane</keyword>
<keyword evidence="3 5" id="KW-1133">Transmembrane helix</keyword>
<evidence type="ECO:0000256" key="1">
    <source>
        <dbReference type="ARBA" id="ARBA00004141"/>
    </source>
</evidence>
<dbReference type="PANTHER" id="PTHR21676:SF6">
    <property type="entry name" value="PROTEIN STUM"/>
    <property type="match status" value="1"/>
</dbReference>
<dbReference type="PANTHER" id="PTHR21676">
    <property type="entry name" value="PROTEIN STUM"/>
    <property type="match status" value="1"/>
</dbReference>
<feature type="transmembrane region" description="Helical" evidence="5">
    <location>
        <begin position="178"/>
        <end position="202"/>
    </location>
</feature>
<dbReference type="AlphaFoldDB" id="A0A9X0CMJ6"/>
<feature type="transmembrane region" description="Helical" evidence="5">
    <location>
        <begin position="139"/>
        <end position="166"/>
    </location>
</feature>
<evidence type="ECO:0000313" key="7">
    <source>
        <dbReference type="Proteomes" id="UP001163046"/>
    </source>
</evidence>
<evidence type="ECO:0000256" key="3">
    <source>
        <dbReference type="ARBA" id="ARBA00022989"/>
    </source>
</evidence>
<keyword evidence="2 5" id="KW-0812">Transmembrane</keyword>
<evidence type="ECO:0000256" key="4">
    <source>
        <dbReference type="ARBA" id="ARBA00023136"/>
    </source>
</evidence>
<evidence type="ECO:0000256" key="5">
    <source>
        <dbReference type="SAM" id="Phobius"/>
    </source>
</evidence>
<gene>
    <name evidence="6" type="ORF">OS493_005533</name>
</gene>
<reference evidence="6" key="1">
    <citation type="submission" date="2023-01" db="EMBL/GenBank/DDBJ databases">
        <title>Genome assembly of the deep-sea coral Lophelia pertusa.</title>
        <authorList>
            <person name="Herrera S."/>
            <person name="Cordes E."/>
        </authorList>
    </citation>
    <scope>NUCLEOTIDE SEQUENCE</scope>
    <source>
        <strain evidence="6">USNM1676648</strain>
        <tissue evidence="6">Polyp</tissue>
    </source>
</reference>
<comment type="caution">
    <text evidence="6">The sequence shown here is derived from an EMBL/GenBank/DDBJ whole genome shotgun (WGS) entry which is preliminary data.</text>
</comment>
<evidence type="ECO:0000313" key="6">
    <source>
        <dbReference type="EMBL" id="KAJ7365426.1"/>
    </source>
</evidence>
<protein>
    <recommendedName>
        <fullName evidence="8">Protein SPEC3</fullName>
    </recommendedName>
</protein>
<evidence type="ECO:0008006" key="8">
    <source>
        <dbReference type="Google" id="ProtNLM"/>
    </source>
</evidence>
<name>A0A9X0CMJ6_9CNID</name>
<dbReference type="EMBL" id="MU827303">
    <property type="protein sequence ID" value="KAJ7365426.1"/>
    <property type="molecule type" value="Genomic_DNA"/>
</dbReference>
<dbReference type="Pfam" id="PF15795">
    <property type="entry name" value="Spec3"/>
    <property type="match status" value="1"/>
</dbReference>